<reference evidence="2" key="1">
    <citation type="journal article" date="2019" name="Int. J. Syst. Evol. Microbiol.">
        <title>The Global Catalogue of Microorganisms (GCM) 10K type strain sequencing project: providing services to taxonomists for standard genome sequencing and annotation.</title>
        <authorList>
            <consortium name="The Broad Institute Genomics Platform"/>
            <consortium name="The Broad Institute Genome Sequencing Center for Infectious Disease"/>
            <person name="Wu L."/>
            <person name="Ma J."/>
        </authorList>
    </citation>
    <scope>NUCLEOTIDE SEQUENCE [LARGE SCALE GENOMIC DNA]</scope>
    <source>
        <strain evidence="2">KCTC 42182</strain>
    </source>
</reference>
<dbReference type="Proteomes" id="UP001595711">
    <property type="component" value="Unassembled WGS sequence"/>
</dbReference>
<dbReference type="InterPro" id="IPR012337">
    <property type="entry name" value="RNaseH-like_sf"/>
</dbReference>
<sequence length="68" mass="7356">MREIFVSVDIETSGPVPAEYSLLSIGACAVTDIDNGFYCELKPTGLKNKKASMKVAKPTLDHLEKNGL</sequence>
<accession>A0ABV7VJV0</accession>
<dbReference type="EMBL" id="JBHRYJ010000005">
    <property type="protein sequence ID" value="MFC3677786.1"/>
    <property type="molecule type" value="Genomic_DNA"/>
</dbReference>
<dbReference type="InterPro" id="IPR036397">
    <property type="entry name" value="RNaseH_sf"/>
</dbReference>
<protein>
    <recommendedName>
        <fullName evidence="3">Exonuclease</fullName>
    </recommendedName>
</protein>
<comment type="caution">
    <text evidence="1">The sequence shown here is derived from an EMBL/GenBank/DDBJ whole genome shotgun (WGS) entry which is preliminary data.</text>
</comment>
<dbReference type="SUPFAM" id="SSF53098">
    <property type="entry name" value="Ribonuclease H-like"/>
    <property type="match status" value="1"/>
</dbReference>
<evidence type="ECO:0008006" key="3">
    <source>
        <dbReference type="Google" id="ProtNLM"/>
    </source>
</evidence>
<organism evidence="1 2">
    <name type="scientific">Ferrovibrio xuzhouensis</name>
    <dbReference type="NCBI Taxonomy" id="1576914"/>
    <lineage>
        <taxon>Bacteria</taxon>
        <taxon>Pseudomonadati</taxon>
        <taxon>Pseudomonadota</taxon>
        <taxon>Alphaproteobacteria</taxon>
        <taxon>Rhodospirillales</taxon>
        <taxon>Rhodospirillaceae</taxon>
        <taxon>Ferrovibrio</taxon>
    </lineage>
</organism>
<proteinExistence type="predicted"/>
<name>A0ABV7VJV0_9PROT</name>
<evidence type="ECO:0000313" key="2">
    <source>
        <dbReference type="Proteomes" id="UP001595711"/>
    </source>
</evidence>
<keyword evidence="2" id="KW-1185">Reference proteome</keyword>
<evidence type="ECO:0000313" key="1">
    <source>
        <dbReference type="EMBL" id="MFC3677786.1"/>
    </source>
</evidence>
<gene>
    <name evidence="1" type="ORF">ACFOOQ_19695</name>
</gene>
<dbReference type="RefSeq" id="WP_379729379.1">
    <property type="nucleotide sequence ID" value="NZ_JBHRYJ010000005.1"/>
</dbReference>
<dbReference type="Gene3D" id="3.30.420.10">
    <property type="entry name" value="Ribonuclease H-like superfamily/Ribonuclease H"/>
    <property type="match status" value="1"/>
</dbReference>